<dbReference type="PANTHER" id="PTHR40606">
    <property type="match status" value="1"/>
</dbReference>
<evidence type="ECO:0000259" key="1">
    <source>
        <dbReference type="Pfam" id="PF07411"/>
    </source>
</evidence>
<feature type="domain" description="DUF1508" evidence="1">
    <location>
        <begin position="12"/>
        <end position="58"/>
    </location>
</feature>
<dbReference type="InterPro" id="IPR010879">
    <property type="entry name" value="DUF1508"/>
</dbReference>
<dbReference type="RefSeq" id="WP_303302920.1">
    <property type="nucleotide sequence ID" value="NZ_BAABDA010000050.1"/>
</dbReference>
<dbReference type="Pfam" id="PF07411">
    <property type="entry name" value="DUF1508"/>
    <property type="match status" value="2"/>
</dbReference>
<dbReference type="PANTHER" id="PTHR40606:SF1">
    <property type="entry name" value="UPF0339 PROTEIN YEGP"/>
    <property type="match status" value="1"/>
</dbReference>
<sequence>MGQPKFEIENSTNDKFYFNLKAGNGEVILTSQMYASKQSCKSGITSVKVHAPEDSNYERKVATNGKCFFVLKATNGETIGKSEMYNSTQARDHGIASVKTNAPIAETYDLTIA</sequence>
<protein>
    <submittedName>
        <fullName evidence="2">YegP family protein</fullName>
    </submittedName>
</protein>
<name>A0ABT8WRD3_9FLAO</name>
<dbReference type="Gene3D" id="2.30.29.80">
    <property type="match status" value="1"/>
</dbReference>
<feature type="domain" description="DUF1508" evidence="1">
    <location>
        <begin position="63"/>
        <end position="109"/>
    </location>
</feature>
<proteinExistence type="predicted"/>
<evidence type="ECO:0000313" key="2">
    <source>
        <dbReference type="EMBL" id="MDO5975706.1"/>
    </source>
</evidence>
<dbReference type="SUPFAM" id="SSF160113">
    <property type="entry name" value="YegP-like"/>
    <property type="match status" value="2"/>
</dbReference>
<gene>
    <name evidence="2" type="ORF">Q4Q40_16040</name>
</gene>
<dbReference type="InterPro" id="IPR051141">
    <property type="entry name" value="UPF0339_domain"/>
</dbReference>
<keyword evidence="3" id="KW-1185">Reference proteome</keyword>
<reference evidence="2" key="1">
    <citation type="submission" date="2023-07" db="EMBL/GenBank/DDBJ databases">
        <title>Two novel species in the genus Flavivirga.</title>
        <authorList>
            <person name="Kwon K."/>
        </authorList>
    </citation>
    <scope>NUCLEOTIDE SEQUENCE</scope>
    <source>
        <strain evidence="2">KACC 14158</strain>
    </source>
</reference>
<comment type="caution">
    <text evidence="2">The sequence shown here is derived from an EMBL/GenBank/DDBJ whole genome shotgun (WGS) entry which is preliminary data.</text>
</comment>
<evidence type="ECO:0000313" key="3">
    <source>
        <dbReference type="Proteomes" id="UP001176806"/>
    </source>
</evidence>
<dbReference type="InterPro" id="IPR036913">
    <property type="entry name" value="YegP-like_sf"/>
</dbReference>
<accession>A0ABT8WRD3</accession>
<dbReference type="Proteomes" id="UP001176806">
    <property type="component" value="Unassembled WGS sequence"/>
</dbReference>
<dbReference type="EMBL" id="JAUOEL010000005">
    <property type="protein sequence ID" value="MDO5975706.1"/>
    <property type="molecule type" value="Genomic_DNA"/>
</dbReference>
<organism evidence="2 3">
    <name type="scientific">Flavivirga jejuensis</name>
    <dbReference type="NCBI Taxonomy" id="870487"/>
    <lineage>
        <taxon>Bacteria</taxon>
        <taxon>Pseudomonadati</taxon>
        <taxon>Bacteroidota</taxon>
        <taxon>Flavobacteriia</taxon>
        <taxon>Flavobacteriales</taxon>
        <taxon>Flavobacteriaceae</taxon>
        <taxon>Flavivirga</taxon>
    </lineage>
</organism>